<keyword evidence="11" id="KW-1185">Reference proteome</keyword>
<feature type="transmembrane region" description="Helical" evidence="8">
    <location>
        <begin position="145"/>
        <end position="166"/>
    </location>
</feature>
<feature type="transmembrane region" description="Helical" evidence="8">
    <location>
        <begin position="121"/>
        <end position="139"/>
    </location>
</feature>
<dbReference type="InterPro" id="IPR049453">
    <property type="entry name" value="Memb_transporter_dom"/>
</dbReference>
<evidence type="ECO:0000313" key="10">
    <source>
        <dbReference type="EMBL" id="SFB54278.1"/>
    </source>
</evidence>
<proteinExistence type="inferred from homology"/>
<keyword evidence="3 8" id="KW-0812">Transmembrane</keyword>
<dbReference type="PANTHER" id="PTHR30509">
    <property type="entry name" value="P-HYDROXYBENZOIC ACID EFFLUX PUMP SUBUNIT-RELATED"/>
    <property type="match status" value="1"/>
</dbReference>
<gene>
    <name evidence="10" type="ORF">SAMN05216266_1183</name>
</gene>
<evidence type="ECO:0000313" key="11">
    <source>
        <dbReference type="Proteomes" id="UP000243799"/>
    </source>
</evidence>
<protein>
    <submittedName>
        <fullName evidence="10">Uncharacterized membrane protein YccC</fullName>
    </submittedName>
</protein>
<evidence type="ECO:0000256" key="1">
    <source>
        <dbReference type="ARBA" id="ARBA00004651"/>
    </source>
</evidence>
<keyword evidence="4 8" id="KW-1133">Transmembrane helix</keyword>
<organism evidence="10 11">
    <name type="scientific">Amycolatopsis marina</name>
    <dbReference type="NCBI Taxonomy" id="490629"/>
    <lineage>
        <taxon>Bacteria</taxon>
        <taxon>Bacillati</taxon>
        <taxon>Actinomycetota</taxon>
        <taxon>Actinomycetes</taxon>
        <taxon>Pseudonocardiales</taxon>
        <taxon>Pseudonocardiaceae</taxon>
        <taxon>Amycolatopsis</taxon>
    </lineage>
</organism>
<dbReference type="STRING" id="490629.SAMN05216266_1183"/>
<dbReference type="GO" id="GO:0005886">
    <property type="term" value="C:plasma membrane"/>
    <property type="evidence" value="ECO:0007669"/>
    <property type="project" value="UniProtKB-SubCell"/>
</dbReference>
<feature type="transmembrane region" description="Helical" evidence="8">
    <location>
        <begin position="396"/>
        <end position="417"/>
    </location>
</feature>
<dbReference type="Proteomes" id="UP000243799">
    <property type="component" value="Unassembled WGS sequence"/>
</dbReference>
<dbReference type="PANTHER" id="PTHR30509:SF9">
    <property type="entry name" value="MULTIDRUG RESISTANCE PROTEIN MDTO"/>
    <property type="match status" value="1"/>
</dbReference>
<feature type="transmembrane region" description="Helical" evidence="8">
    <location>
        <begin position="497"/>
        <end position="517"/>
    </location>
</feature>
<evidence type="ECO:0000259" key="9">
    <source>
        <dbReference type="Pfam" id="PF13515"/>
    </source>
</evidence>
<feature type="domain" description="Integral membrane bound transporter" evidence="9">
    <location>
        <begin position="384"/>
        <end position="509"/>
    </location>
</feature>
<evidence type="ECO:0000256" key="5">
    <source>
        <dbReference type="ARBA" id="ARBA00023136"/>
    </source>
</evidence>
<feature type="transmembrane region" description="Helical" evidence="8">
    <location>
        <begin position="447"/>
        <end position="463"/>
    </location>
</feature>
<accession>A0A1I1C036</accession>
<feature type="region of interest" description="Disordered" evidence="7">
    <location>
        <begin position="690"/>
        <end position="723"/>
    </location>
</feature>
<evidence type="ECO:0000256" key="8">
    <source>
        <dbReference type="SAM" id="Phobius"/>
    </source>
</evidence>
<feature type="compositionally biased region" description="Basic and acidic residues" evidence="7">
    <location>
        <begin position="704"/>
        <end position="715"/>
    </location>
</feature>
<sequence>MIRRLGHNAADRMAASDPGLVRLRVAASAVLGIAIAVAALLPTGQPLTIILVGAIAAMMAAFTVNDPTPVRQAVTLLLGLFAGAVSLTSASLGNDVPPLDGVIFVLLIFVAVYAQRFGPRGVALGSITFFLFFFAMFLGTTLAQVPALLLALAVGIAANALVRFLLLPRRPDRELLRIRRAFRARLAHVVSAAAGYLAAGGNEKSRKQLRKADARLHECVLLIEDTAEDVIGACAAGMLRRRAIEVELAVQWLSVTTRRTCADDLAPDTRADLLARLRRFRALIERDPRDLPLISETEEFSRMLVEGSSLRERPEPGDELRRAIAELALADVNAQRVAERDYSVELAETEPDADAGTAPERVKAFAFDNQTRSAVQAVVGGGLAVLGGELVSPQRWYWAVLTVFVVFLGSSTAGATFVKGARRLGGTVVGIFGGVLSALLVGGNQPATIVLILVCVFGMVYVSRVSQTAMAFFVTTMLGLLYSLLGTFSYSVLGVRLAETAVGALAGVLAAVVIVPVRTRAVMLDDLRDVLTELREFLDRATGLLSGTENVNVIELSRELDRAVGRLRVTVEPLTHPVNLSARRDYGWYVLSGAEALAFRARHIAARAQPGLLAGQQPLLRELVDRIERNVDTLIEITNDPSSAGRRVLCRATGEPPGEAAPEIAQRSVLSSLGRLDAGVLALGPAFGVPVRDTERTSGSSTDRSTDQDRREATHPLRPRRAG</sequence>
<feature type="transmembrane region" description="Helical" evidence="8">
    <location>
        <begin position="470"/>
        <end position="491"/>
    </location>
</feature>
<dbReference type="Pfam" id="PF13515">
    <property type="entry name" value="FUSC_2"/>
    <property type="match status" value="1"/>
</dbReference>
<keyword evidence="2" id="KW-1003">Cell membrane</keyword>
<evidence type="ECO:0000256" key="4">
    <source>
        <dbReference type="ARBA" id="ARBA00022989"/>
    </source>
</evidence>
<feature type="transmembrane region" description="Helical" evidence="8">
    <location>
        <begin position="21"/>
        <end position="41"/>
    </location>
</feature>
<dbReference type="EMBL" id="FOKG01000018">
    <property type="protein sequence ID" value="SFB54278.1"/>
    <property type="molecule type" value="Genomic_DNA"/>
</dbReference>
<feature type="transmembrane region" description="Helical" evidence="8">
    <location>
        <begin position="47"/>
        <end position="64"/>
    </location>
</feature>
<feature type="transmembrane region" description="Helical" evidence="8">
    <location>
        <begin position="98"/>
        <end position="114"/>
    </location>
</feature>
<keyword evidence="5 8" id="KW-0472">Membrane</keyword>
<evidence type="ECO:0000256" key="3">
    <source>
        <dbReference type="ARBA" id="ARBA00022692"/>
    </source>
</evidence>
<comment type="similarity">
    <text evidence="6">Belongs to the YccS/YhfK family.</text>
</comment>
<comment type="subcellular location">
    <subcellularLocation>
        <location evidence="1">Cell membrane</location>
        <topology evidence="1">Multi-pass membrane protein</topology>
    </subcellularLocation>
</comment>
<dbReference type="AlphaFoldDB" id="A0A1I1C036"/>
<feature type="transmembrane region" description="Helical" evidence="8">
    <location>
        <begin position="424"/>
        <end position="441"/>
    </location>
</feature>
<evidence type="ECO:0000256" key="7">
    <source>
        <dbReference type="SAM" id="MobiDB-lite"/>
    </source>
</evidence>
<evidence type="ECO:0000256" key="6">
    <source>
        <dbReference type="ARBA" id="ARBA00043993"/>
    </source>
</evidence>
<evidence type="ECO:0000256" key="2">
    <source>
        <dbReference type="ARBA" id="ARBA00022475"/>
    </source>
</evidence>
<feature type="transmembrane region" description="Helical" evidence="8">
    <location>
        <begin position="73"/>
        <end position="92"/>
    </location>
</feature>
<name>A0A1I1C036_9PSEU</name>
<reference evidence="11" key="1">
    <citation type="submission" date="2016-10" db="EMBL/GenBank/DDBJ databases">
        <authorList>
            <person name="Varghese N."/>
            <person name="Submissions S."/>
        </authorList>
    </citation>
    <scope>NUCLEOTIDE SEQUENCE [LARGE SCALE GENOMIC DNA]</scope>
    <source>
        <strain evidence="11">CGMCC 4.3568</strain>
    </source>
</reference>